<organism evidence="2 3">
    <name type="scientific">Ahniella affigens</name>
    <dbReference type="NCBI Taxonomy" id="2021234"/>
    <lineage>
        <taxon>Bacteria</taxon>
        <taxon>Pseudomonadati</taxon>
        <taxon>Pseudomonadota</taxon>
        <taxon>Gammaproteobacteria</taxon>
        <taxon>Lysobacterales</taxon>
        <taxon>Rhodanobacteraceae</taxon>
        <taxon>Ahniella</taxon>
    </lineage>
</organism>
<dbReference type="EMBL" id="CP027860">
    <property type="protein sequence ID" value="AVP96232.1"/>
    <property type="molecule type" value="Genomic_DNA"/>
</dbReference>
<protein>
    <recommendedName>
        <fullName evidence="1">Beta-lactamase class A catalytic domain-containing protein</fullName>
    </recommendedName>
</protein>
<dbReference type="GO" id="GO:0030655">
    <property type="term" value="P:beta-lactam antibiotic catabolic process"/>
    <property type="evidence" value="ECO:0007669"/>
    <property type="project" value="InterPro"/>
</dbReference>
<sequence length="454" mass="49664">MIALRAKSRVPSVILPEAVPAGCVGGLGTSHKELTVMPYASDGAALGQPEGRPRSYCLNGKTAMNRRQILQSLSAACVLVGAAGLSACQSQRAQSSLARDDFRTRLPEPWRSQVMDPALQFRLRWTAFDPRRTRWSDGVLTQSEGLADQTWFAPGSWVKLPLALMALEQIEAAGLGLDARIELSEPPVSGEWSIQEPSTEGFLKTLRRVFVVSDNVAANRLYEFLGQDVIHQRLAELGYPNARIVSRMGSPNPNLNRQSVAVVLRNAVGGVRLTIPQRVSRTIRRFPHGAALAGRGWFDGQQIVSGAHDFSESNYLDIADMHQMLLALICPEAVPAAQRWQISEASRLAVLTEMARWPAESPDPPYSPEAFPANYAKFLLPNGVQRGHVRLYGKSGQAYGYLNDAEALLNTETGTLMVVSTSIYVNADGVLNDDAYDYEQVALPVFSAIADRFC</sequence>
<dbReference type="InterPro" id="IPR045155">
    <property type="entry name" value="Beta-lactam_cat"/>
</dbReference>
<reference evidence="2 3" key="2">
    <citation type="submission" date="2018-03" db="EMBL/GenBank/DDBJ databases">
        <authorList>
            <person name="Keele B.F."/>
        </authorList>
    </citation>
    <scope>NUCLEOTIDE SEQUENCE [LARGE SCALE GENOMIC DNA]</scope>
    <source>
        <strain evidence="2 3">D13</strain>
    </source>
</reference>
<keyword evidence="3" id="KW-1185">Reference proteome</keyword>
<gene>
    <name evidence="2" type="ORF">C7S18_03045</name>
</gene>
<dbReference type="GO" id="GO:0008800">
    <property type="term" value="F:beta-lactamase activity"/>
    <property type="evidence" value="ECO:0007669"/>
    <property type="project" value="InterPro"/>
</dbReference>
<dbReference type="Pfam" id="PF13354">
    <property type="entry name" value="Beta-lactamase2"/>
    <property type="match status" value="1"/>
</dbReference>
<proteinExistence type="predicted"/>
<dbReference type="SUPFAM" id="SSF56601">
    <property type="entry name" value="beta-lactamase/transpeptidase-like"/>
    <property type="match status" value="1"/>
</dbReference>
<dbReference type="OrthoDB" id="1884322at2"/>
<dbReference type="Gene3D" id="3.40.710.10">
    <property type="entry name" value="DD-peptidase/beta-lactamase superfamily"/>
    <property type="match status" value="1"/>
</dbReference>
<accession>A0A2P1PN26</accession>
<evidence type="ECO:0000259" key="1">
    <source>
        <dbReference type="Pfam" id="PF13354"/>
    </source>
</evidence>
<dbReference type="KEGG" id="xba:C7S18_03045"/>
<dbReference type="InterPro" id="IPR012338">
    <property type="entry name" value="Beta-lactam/transpept-like"/>
</dbReference>
<evidence type="ECO:0000313" key="3">
    <source>
        <dbReference type="Proteomes" id="UP000241074"/>
    </source>
</evidence>
<name>A0A2P1PN26_9GAMM</name>
<evidence type="ECO:0000313" key="2">
    <source>
        <dbReference type="EMBL" id="AVP96232.1"/>
    </source>
</evidence>
<feature type="domain" description="Beta-lactamase class A catalytic" evidence="1">
    <location>
        <begin position="145"/>
        <end position="338"/>
    </location>
</feature>
<dbReference type="Proteomes" id="UP000241074">
    <property type="component" value="Chromosome"/>
</dbReference>
<dbReference type="AlphaFoldDB" id="A0A2P1PN26"/>
<reference evidence="2 3" key="1">
    <citation type="submission" date="2018-03" db="EMBL/GenBank/DDBJ databases">
        <title>Ahniella affigens gen. nov., sp. nov., a gammaproteobacterium isolated from sandy soil near a stream.</title>
        <authorList>
            <person name="Ko Y."/>
            <person name="Kim J.-H."/>
        </authorList>
    </citation>
    <scope>NUCLEOTIDE SEQUENCE [LARGE SCALE GENOMIC DNA]</scope>
    <source>
        <strain evidence="2 3">D13</strain>
    </source>
</reference>